<dbReference type="Proteomes" id="UP001152795">
    <property type="component" value="Unassembled WGS sequence"/>
</dbReference>
<feature type="region of interest" description="Disordered" evidence="1">
    <location>
        <begin position="55"/>
        <end position="78"/>
    </location>
</feature>
<feature type="compositionally biased region" description="Basic and acidic residues" evidence="1">
    <location>
        <begin position="169"/>
        <end position="182"/>
    </location>
</feature>
<reference evidence="2" key="1">
    <citation type="submission" date="2020-04" db="EMBL/GenBank/DDBJ databases">
        <authorList>
            <person name="Alioto T."/>
            <person name="Alioto T."/>
            <person name="Gomez Garrido J."/>
        </authorList>
    </citation>
    <scope>NUCLEOTIDE SEQUENCE</scope>
    <source>
        <strain evidence="2">A484AB</strain>
    </source>
</reference>
<accession>A0A7D9EHD5</accession>
<evidence type="ECO:0000256" key="1">
    <source>
        <dbReference type="SAM" id="MobiDB-lite"/>
    </source>
</evidence>
<feature type="compositionally biased region" description="Basic residues" evidence="1">
    <location>
        <begin position="188"/>
        <end position="197"/>
    </location>
</feature>
<feature type="region of interest" description="Disordered" evidence="1">
    <location>
        <begin position="168"/>
        <end position="246"/>
    </location>
</feature>
<dbReference type="AlphaFoldDB" id="A0A7D9EHD5"/>
<evidence type="ECO:0000313" key="3">
    <source>
        <dbReference type="Proteomes" id="UP001152795"/>
    </source>
</evidence>
<proteinExistence type="predicted"/>
<evidence type="ECO:0000313" key="2">
    <source>
        <dbReference type="EMBL" id="CAB4009222.1"/>
    </source>
</evidence>
<comment type="caution">
    <text evidence="2">The sequence shown here is derived from an EMBL/GenBank/DDBJ whole genome shotgun (WGS) entry which is preliminary data.</text>
</comment>
<keyword evidence="3" id="KW-1185">Reference proteome</keyword>
<dbReference type="EMBL" id="CACRXK020006382">
    <property type="protein sequence ID" value="CAB4009222.1"/>
    <property type="molecule type" value="Genomic_DNA"/>
</dbReference>
<organism evidence="2 3">
    <name type="scientific">Paramuricea clavata</name>
    <name type="common">Red gorgonian</name>
    <name type="synonym">Violescent sea-whip</name>
    <dbReference type="NCBI Taxonomy" id="317549"/>
    <lineage>
        <taxon>Eukaryota</taxon>
        <taxon>Metazoa</taxon>
        <taxon>Cnidaria</taxon>
        <taxon>Anthozoa</taxon>
        <taxon>Octocorallia</taxon>
        <taxon>Malacalcyonacea</taxon>
        <taxon>Plexauridae</taxon>
        <taxon>Paramuricea</taxon>
    </lineage>
</organism>
<name>A0A7D9EHD5_PARCT</name>
<sequence length="302" mass="34278">MSLLLFVPVERSDELQIILEQMEMVVEELSVPDVCFVEQWVKYDETERPELVAEETKKVASESQSPSENDETDVGKEAKVKRECPLCGEKKSNMVSHLERFHKKPHKDALNLSQSIRRTKEKTKLDQVVCPIESCEKPVRRLDKHLKTVHKLVPGSPSFIRYNALAGETAKEETESRKEHPKMMGISRKSRAKRQLRLSRNASDHSSSGDSLPDHSLPQASHSVPDEHEIDEPPPTSSGLLEDPTAPKEIERNAIARTIEIQPLLSRFVDHLLTVEGGCRGKNHQKKHSGELVDSFMKSMRR</sequence>
<protein>
    <submittedName>
        <fullName evidence="2">Uncharacterized protein</fullName>
    </submittedName>
</protein>
<feature type="region of interest" description="Disordered" evidence="1">
    <location>
        <begin position="280"/>
        <end position="302"/>
    </location>
</feature>
<feature type="compositionally biased region" description="Polar residues" evidence="1">
    <location>
        <begin position="198"/>
        <end position="210"/>
    </location>
</feature>
<gene>
    <name evidence="2" type="ORF">PACLA_8A062301</name>
</gene>